<dbReference type="OrthoDB" id="771136at2759"/>
<evidence type="ECO:0000256" key="5">
    <source>
        <dbReference type="PIRSR" id="PIRSR601461-1"/>
    </source>
</evidence>
<reference evidence="9" key="1">
    <citation type="submission" date="2020-11" db="EMBL/GenBank/DDBJ databases">
        <authorList>
            <consortium name="DOE Joint Genome Institute"/>
            <person name="Ahrendt S."/>
            <person name="Riley R."/>
            <person name="Andreopoulos W."/>
            <person name="Labutti K."/>
            <person name="Pangilinan J."/>
            <person name="Ruiz-Duenas F.J."/>
            <person name="Barrasa J.M."/>
            <person name="Sanchez-Garcia M."/>
            <person name="Camarero S."/>
            <person name="Miyauchi S."/>
            <person name="Serrano A."/>
            <person name="Linde D."/>
            <person name="Babiker R."/>
            <person name="Drula E."/>
            <person name="Ayuso-Fernandez I."/>
            <person name="Pacheco R."/>
            <person name="Padilla G."/>
            <person name="Ferreira P."/>
            <person name="Barriuso J."/>
            <person name="Kellner H."/>
            <person name="Castanera R."/>
            <person name="Alfaro M."/>
            <person name="Ramirez L."/>
            <person name="Pisabarro A.G."/>
            <person name="Kuo A."/>
            <person name="Tritt A."/>
            <person name="Lipzen A."/>
            <person name="He G."/>
            <person name="Yan M."/>
            <person name="Ng V."/>
            <person name="Cullen D."/>
            <person name="Martin F."/>
            <person name="Rosso M.-N."/>
            <person name="Henrissat B."/>
            <person name="Hibbett D."/>
            <person name="Martinez A.T."/>
            <person name="Grigoriev I.V."/>
        </authorList>
    </citation>
    <scope>NUCLEOTIDE SEQUENCE</scope>
    <source>
        <strain evidence="9">CIRM-BRFM 674</strain>
    </source>
</reference>
<dbReference type="CDD" id="cd05471">
    <property type="entry name" value="pepsin_like"/>
    <property type="match status" value="1"/>
</dbReference>
<feature type="signal peptide" evidence="7">
    <location>
        <begin position="1"/>
        <end position="22"/>
    </location>
</feature>
<feature type="chain" id="PRO_5040397082" evidence="7">
    <location>
        <begin position="23"/>
        <end position="455"/>
    </location>
</feature>
<evidence type="ECO:0000256" key="6">
    <source>
        <dbReference type="RuleBase" id="RU000454"/>
    </source>
</evidence>
<feature type="active site" evidence="5">
    <location>
        <position position="104"/>
    </location>
</feature>
<keyword evidence="2 6" id="KW-0645">Protease</keyword>
<comment type="caution">
    <text evidence="9">The sequence shown here is derived from an EMBL/GenBank/DDBJ whole genome shotgun (WGS) entry which is preliminary data.</text>
</comment>
<gene>
    <name evidence="9" type="ORF">BDN70DRAFT_884926</name>
</gene>
<organism evidence="9 10">
    <name type="scientific">Pholiota conissans</name>
    <dbReference type="NCBI Taxonomy" id="109636"/>
    <lineage>
        <taxon>Eukaryota</taxon>
        <taxon>Fungi</taxon>
        <taxon>Dikarya</taxon>
        <taxon>Basidiomycota</taxon>
        <taxon>Agaricomycotina</taxon>
        <taxon>Agaricomycetes</taxon>
        <taxon>Agaricomycetidae</taxon>
        <taxon>Agaricales</taxon>
        <taxon>Agaricineae</taxon>
        <taxon>Strophariaceae</taxon>
        <taxon>Pholiota</taxon>
    </lineage>
</organism>
<dbReference type="FunFam" id="2.40.70.10:FF:000115">
    <property type="entry name" value="Lysosomal aspartic protease"/>
    <property type="match status" value="1"/>
</dbReference>
<accession>A0A9P5YR26</accession>
<keyword evidence="10" id="KW-1185">Reference proteome</keyword>
<evidence type="ECO:0000256" key="3">
    <source>
        <dbReference type="ARBA" id="ARBA00022750"/>
    </source>
</evidence>
<dbReference type="EMBL" id="MU155385">
    <property type="protein sequence ID" value="KAF9474318.1"/>
    <property type="molecule type" value="Genomic_DNA"/>
</dbReference>
<feature type="active site" evidence="5">
    <location>
        <position position="306"/>
    </location>
</feature>
<dbReference type="PROSITE" id="PS00141">
    <property type="entry name" value="ASP_PROTEASE"/>
    <property type="match status" value="2"/>
</dbReference>
<feature type="domain" description="Peptidase A1" evidence="8">
    <location>
        <begin position="86"/>
        <end position="418"/>
    </location>
</feature>
<dbReference type="InterPro" id="IPR033121">
    <property type="entry name" value="PEPTIDASE_A1"/>
</dbReference>
<evidence type="ECO:0000259" key="8">
    <source>
        <dbReference type="PROSITE" id="PS51767"/>
    </source>
</evidence>
<dbReference type="InterPro" id="IPR021109">
    <property type="entry name" value="Peptidase_aspartic_dom_sf"/>
</dbReference>
<dbReference type="InterPro" id="IPR001969">
    <property type="entry name" value="Aspartic_peptidase_AS"/>
</dbReference>
<dbReference type="InterPro" id="IPR034164">
    <property type="entry name" value="Pepsin-like_dom"/>
</dbReference>
<evidence type="ECO:0000313" key="9">
    <source>
        <dbReference type="EMBL" id="KAF9474318.1"/>
    </source>
</evidence>
<dbReference type="Pfam" id="PF00026">
    <property type="entry name" value="Asp"/>
    <property type="match status" value="1"/>
</dbReference>
<keyword evidence="4 6" id="KW-0378">Hydrolase</keyword>
<evidence type="ECO:0000313" key="10">
    <source>
        <dbReference type="Proteomes" id="UP000807469"/>
    </source>
</evidence>
<evidence type="ECO:0000256" key="2">
    <source>
        <dbReference type="ARBA" id="ARBA00022670"/>
    </source>
</evidence>
<name>A0A9P5YR26_9AGAR</name>
<dbReference type="SUPFAM" id="SSF50630">
    <property type="entry name" value="Acid proteases"/>
    <property type="match status" value="1"/>
</dbReference>
<dbReference type="Gene3D" id="2.40.70.10">
    <property type="entry name" value="Acid Proteases"/>
    <property type="match status" value="2"/>
</dbReference>
<dbReference type="PANTHER" id="PTHR47966:SF6">
    <property type="entry name" value="PEPTIDASE A1 DOMAIN-CONTAINING PROTEIN"/>
    <property type="match status" value="1"/>
</dbReference>
<comment type="similarity">
    <text evidence="1 6">Belongs to the peptidase A1 family.</text>
</comment>
<evidence type="ECO:0000256" key="4">
    <source>
        <dbReference type="ARBA" id="ARBA00022801"/>
    </source>
</evidence>
<dbReference type="PRINTS" id="PR00792">
    <property type="entry name" value="PEPSIN"/>
</dbReference>
<dbReference type="AlphaFoldDB" id="A0A9P5YR26"/>
<dbReference type="InterPro" id="IPR001461">
    <property type="entry name" value="Aspartic_peptidase_A1"/>
</dbReference>
<dbReference type="GO" id="GO:0006508">
    <property type="term" value="P:proteolysis"/>
    <property type="evidence" value="ECO:0007669"/>
    <property type="project" value="UniProtKB-KW"/>
</dbReference>
<keyword evidence="3 6" id="KW-0064">Aspartyl protease</keyword>
<protein>
    <submittedName>
        <fullName evidence="9">Acid protease</fullName>
    </submittedName>
</protein>
<dbReference type="Proteomes" id="UP000807469">
    <property type="component" value="Unassembled WGS sequence"/>
</dbReference>
<dbReference type="GO" id="GO:0004190">
    <property type="term" value="F:aspartic-type endopeptidase activity"/>
    <property type="evidence" value="ECO:0007669"/>
    <property type="project" value="UniProtKB-KW"/>
</dbReference>
<evidence type="ECO:0000256" key="1">
    <source>
        <dbReference type="ARBA" id="ARBA00007447"/>
    </source>
</evidence>
<dbReference type="PANTHER" id="PTHR47966">
    <property type="entry name" value="BETA-SITE APP-CLEAVING ENZYME, ISOFORM A-RELATED"/>
    <property type="match status" value="1"/>
</dbReference>
<keyword evidence="7" id="KW-0732">Signal</keyword>
<evidence type="ECO:0000256" key="7">
    <source>
        <dbReference type="SAM" id="SignalP"/>
    </source>
</evidence>
<sequence>MAKPTVALVALLLAFGLTSAGAEPFHIPLSRRSRTHPLDLNERANRLLLKYGLPPRLQSNVTSVPLGKRASSSSVAVTNHETDNDYFASLEIGSPPQTLNVILDTGSSDLWLAGSTCSSGCDPQALLYQSSKSSSFQGGTGNALSGLGVTIKLNYGSGSATGRTGQETVSMGGFTLTNQVFLDVSQVSGNITDADVSGIMGLAFVGLAQTTALPFWQALVRNNQLSSPEMSFYLARSSDPNKIDVDGGMFTLGGTNPSLFTGEIEFQNISMQGTNNPLFWSLPVSDITIDGKSVPFPTIPGNGALDTGTTLITGATQNVQAFWAAVPNSGPSPTAQGFYNFPCNTQLNVAFSFGGKSWAINEADMNLGQDPGESSKCVGAIFDGGIPANAGLSWIIGDTFLKNVYSVFRATPPSVGLAQLSSQAGGSKSGGSISLKASNVALLMSMLIAIARICL</sequence>
<proteinExistence type="inferred from homology"/>
<dbReference type="PROSITE" id="PS51767">
    <property type="entry name" value="PEPTIDASE_A1"/>
    <property type="match status" value="1"/>
</dbReference>